<organism evidence="1 2">
    <name type="scientific">Mesorhizobium mediterraneum</name>
    <dbReference type="NCBI Taxonomy" id="43617"/>
    <lineage>
        <taxon>Bacteria</taxon>
        <taxon>Pseudomonadati</taxon>
        <taxon>Pseudomonadota</taxon>
        <taxon>Alphaproteobacteria</taxon>
        <taxon>Hyphomicrobiales</taxon>
        <taxon>Phyllobacteriaceae</taxon>
        <taxon>Mesorhizobium</taxon>
    </lineage>
</organism>
<comment type="caution">
    <text evidence="1">The sequence shown here is derived from an EMBL/GenBank/DDBJ whole genome shotgun (WGS) entry which is preliminary data.</text>
</comment>
<dbReference type="EMBL" id="NPKI01000019">
    <property type="protein sequence ID" value="PAQ00915.1"/>
    <property type="molecule type" value="Genomic_DNA"/>
</dbReference>
<sequence length="90" mass="9499">MTLKTNPFAPAAYGDEDIAAIKALAKGNASPGQQIAALKWIVDGAAGTYQETMVPGQPDVSDYLAGRRNVGLQIVKIVNTPAPLFKKDTK</sequence>
<evidence type="ECO:0008006" key="3">
    <source>
        <dbReference type="Google" id="ProtNLM"/>
    </source>
</evidence>
<reference evidence="2" key="1">
    <citation type="submission" date="2017-08" db="EMBL/GenBank/DDBJ databases">
        <title>Mesorhizobium wenxinae sp. nov., a novel rhizobial species isolated from root nodules of chickpea (Cicer arietinum L.).</title>
        <authorList>
            <person name="Zhang J."/>
        </authorList>
    </citation>
    <scope>NUCLEOTIDE SEQUENCE [LARGE SCALE GENOMIC DNA]</scope>
    <source>
        <strain evidence="2">USDA 3392</strain>
    </source>
</reference>
<gene>
    <name evidence="1" type="ORF">CIT25_17770</name>
</gene>
<proteinExistence type="predicted"/>
<accession>A0AB36R8Y4</accession>
<protein>
    <recommendedName>
        <fullName evidence="3">Transcriptional regulator</fullName>
    </recommendedName>
</protein>
<dbReference type="Proteomes" id="UP000216215">
    <property type="component" value="Unassembled WGS sequence"/>
</dbReference>
<name>A0AB36R8Y4_9HYPH</name>
<evidence type="ECO:0000313" key="2">
    <source>
        <dbReference type="Proteomes" id="UP000216215"/>
    </source>
</evidence>
<evidence type="ECO:0000313" key="1">
    <source>
        <dbReference type="EMBL" id="PAQ00915.1"/>
    </source>
</evidence>
<keyword evidence="2" id="KW-1185">Reference proteome</keyword>
<dbReference type="AlphaFoldDB" id="A0AB36R8Y4"/>
<dbReference type="RefSeq" id="WP_095485872.1">
    <property type="nucleotide sequence ID" value="NZ_CP088151.1"/>
</dbReference>